<proteinExistence type="predicted"/>
<sequence>MLQQQSRAPPKFQAPPKTVTSVTICNVKAPIFIPSAFINFFAQGLGFGLRTRREEK</sequence>
<accession>A0A2P2IPI2</accession>
<reference evidence="1" key="1">
    <citation type="submission" date="2018-02" db="EMBL/GenBank/DDBJ databases">
        <title>Rhizophora mucronata_Transcriptome.</title>
        <authorList>
            <person name="Meera S.P."/>
            <person name="Sreeshan A."/>
            <person name="Augustine A."/>
        </authorList>
    </citation>
    <scope>NUCLEOTIDE SEQUENCE</scope>
    <source>
        <tissue evidence="1">Leaf</tissue>
    </source>
</reference>
<dbReference type="EMBL" id="GGEC01002648">
    <property type="protein sequence ID" value="MBW83131.1"/>
    <property type="molecule type" value="Transcribed_RNA"/>
</dbReference>
<dbReference type="AlphaFoldDB" id="A0A2P2IPI2"/>
<organism evidence="1">
    <name type="scientific">Rhizophora mucronata</name>
    <name type="common">Asiatic mangrove</name>
    <dbReference type="NCBI Taxonomy" id="61149"/>
    <lineage>
        <taxon>Eukaryota</taxon>
        <taxon>Viridiplantae</taxon>
        <taxon>Streptophyta</taxon>
        <taxon>Embryophyta</taxon>
        <taxon>Tracheophyta</taxon>
        <taxon>Spermatophyta</taxon>
        <taxon>Magnoliopsida</taxon>
        <taxon>eudicotyledons</taxon>
        <taxon>Gunneridae</taxon>
        <taxon>Pentapetalae</taxon>
        <taxon>rosids</taxon>
        <taxon>fabids</taxon>
        <taxon>Malpighiales</taxon>
        <taxon>Rhizophoraceae</taxon>
        <taxon>Rhizophora</taxon>
    </lineage>
</organism>
<evidence type="ECO:0000313" key="1">
    <source>
        <dbReference type="EMBL" id="MBW83131.1"/>
    </source>
</evidence>
<name>A0A2P2IPI2_RHIMU</name>
<protein>
    <submittedName>
        <fullName evidence="1">Uncharacterized protein</fullName>
    </submittedName>
</protein>